<feature type="disulfide bond" evidence="9">
    <location>
        <begin position="281"/>
        <end position="291"/>
    </location>
</feature>
<organism evidence="11 12">
    <name type="scientific">Herpetotheres cachinnans</name>
    <name type="common">Laughing falcon</name>
    <name type="synonym">Falco cachinnans</name>
    <dbReference type="NCBI Taxonomy" id="56343"/>
    <lineage>
        <taxon>Eukaryota</taxon>
        <taxon>Metazoa</taxon>
        <taxon>Chordata</taxon>
        <taxon>Craniata</taxon>
        <taxon>Vertebrata</taxon>
        <taxon>Euteleostomi</taxon>
        <taxon>Archelosauria</taxon>
        <taxon>Archosauria</taxon>
        <taxon>Dinosauria</taxon>
        <taxon>Saurischia</taxon>
        <taxon>Theropoda</taxon>
        <taxon>Coelurosauria</taxon>
        <taxon>Aves</taxon>
        <taxon>Neognathae</taxon>
        <taxon>Neoaves</taxon>
        <taxon>Telluraves</taxon>
        <taxon>Australaves</taxon>
        <taxon>Falconiformes</taxon>
        <taxon>Falconidae</taxon>
        <taxon>Herpetotheres</taxon>
    </lineage>
</organism>
<keyword evidence="4" id="KW-0677">Repeat</keyword>
<feature type="disulfide bond" evidence="9">
    <location>
        <begin position="69"/>
        <end position="79"/>
    </location>
</feature>
<proteinExistence type="predicted"/>
<dbReference type="FunFam" id="3.10.250.10:FF:000002">
    <property type="entry name" value="Scavenger receptor cysteine-rich type 1 protein M130"/>
    <property type="match status" value="1"/>
</dbReference>
<reference evidence="11 12" key="1">
    <citation type="submission" date="2019-09" db="EMBL/GenBank/DDBJ databases">
        <title>Bird 10,000 Genomes (B10K) Project - Family phase.</title>
        <authorList>
            <person name="Zhang G."/>
        </authorList>
    </citation>
    <scope>NUCLEOTIDE SEQUENCE [LARGE SCALE GENOMIC DNA]</scope>
    <source>
        <strain evidence="11">B10K-DU-005-78</strain>
        <tissue evidence="11">Mixed tissue sample</tissue>
    </source>
</reference>
<evidence type="ECO:0000313" key="12">
    <source>
        <dbReference type="Proteomes" id="UP000555649"/>
    </source>
</evidence>
<dbReference type="SUPFAM" id="SSF56487">
    <property type="entry name" value="SRCR-like"/>
    <property type="match status" value="4"/>
</dbReference>
<dbReference type="GO" id="GO:0045217">
    <property type="term" value="P:cell-cell junction maintenance"/>
    <property type="evidence" value="ECO:0007669"/>
    <property type="project" value="TreeGrafter"/>
</dbReference>
<dbReference type="PROSITE" id="PS00420">
    <property type="entry name" value="SRCR_1"/>
    <property type="match status" value="1"/>
</dbReference>
<dbReference type="SMART" id="SM00202">
    <property type="entry name" value="SR"/>
    <property type="match status" value="4"/>
</dbReference>
<keyword evidence="12" id="KW-1185">Reference proteome</keyword>
<feature type="disulfide bond" evidence="9">
    <location>
        <begin position="351"/>
        <end position="415"/>
    </location>
</feature>
<name>A0A7L0H3N3_HERCA</name>
<keyword evidence="6" id="KW-0472">Membrane</keyword>
<comment type="caution">
    <text evidence="11">The sequence shown here is derived from an EMBL/GenBank/DDBJ whole genome shotgun (WGS) entry which is preliminary data.</text>
</comment>
<dbReference type="InterPro" id="IPR036772">
    <property type="entry name" value="SRCR-like_dom_sf"/>
</dbReference>
<dbReference type="Proteomes" id="UP000555649">
    <property type="component" value="Unassembled WGS sequence"/>
</dbReference>
<keyword evidence="3" id="KW-0732">Signal</keyword>
<keyword evidence="7 9" id="KW-1015">Disulfide bond</keyword>
<comment type="caution">
    <text evidence="9">Lacks conserved residue(s) required for the propagation of feature annotation.</text>
</comment>
<dbReference type="Pfam" id="PF00530">
    <property type="entry name" value="SRCR"/>
    <property type="match status" value="4"/>
</dbReference>
<feature type="domain" description="SRCR" evidence="10">
    <location>
        <begin position="212"/>
        <end position="313"/>
    </location>
</feature>
<evidence type="ECO:0000256" key="3">
    <source>
        <dbReference type="ARBA" id="ARBA00022729"/>
    </source>
</evidence>
<feature type="disulfide bond" evidence="9">
    <location>
        <begin position="364"/>
        <end position="425"/>
    </location>
</feature>
<feature type="domain" description="SRCR" evidence="10">
    <location>
        <begin position="105"/>
        <end position="204"/>
    </location>
</feature>
<feature type="domain" description="SRCR" evidence="10">
    <location>
        <begin position="1"/>
        <end position="100"/>
    </location>
</feature>
<keyword evidence="2" id="KW-0812">Transmembrane</keyword>
<dbReference type="PRINTS" id="PR00258">
    <property type="entry name" value="SPERACTRCPTR"/>
</dbReference>
<protein>
    <submittedName>
        <fullName evidence="11">DMBT1 protein</fullName>
    </submittedName>
</protein>
<dbReference type="GO" id="GO:0005737">
    <property type="term" value="C:cytoplasm"/>
    <property type="evidence" value="ECO:0007669"/>
    <property type="project" value="UniProtKB-ARBA"/>
</dbReference>
<evidence type="ECO:0000256" key="8">
    <source>
        <dbReference type="ARBA" id="ARBA00023180"/>
    </source>
</evidence>
<evidence type="ECO:0000256" key="4">
    <source>
        <dbReference type="ARBA" id="ARBA00022737"/>
    </source>
</evidence>
<keyword evidence="8" id="KW-0325">Glycoprotein</keyword>
<sequence>RLENGGRRCAGRVEVKQQGQWGTVCGVFWDMQDAAVVCRQLGCGSALEAPKYEHFGPGSGPVWMFGVHCRGTESALSDCTNRKEYQEDCNHSLDAGVICSEYAAFRLNNGTACAGRVEVQVQGTWGSLCASRWDLLDAHVLCRHLNCGFAEGIPGRGHFGRGIGPIWRDSFHCNGTEEHLGQCPVTTLGASPCSHEDEAAVICSGPADSASLRLVGGESRCDGRVEIFHHGMWGRVLDDQWDTQEASVVCRQLRCGEAETAYNPLNPRRGMGPVGLRGVRCAGHETSLTLCNTSLPESALVAGIAEDVGVVCSGPGFLSIAGSWQIRLVNGPGRCAGRVEIYYRGSWGTVCDDGWDLPDATVVCHQLNCGGAVEAVRFAQFGAGSGEIWLDNVNCSGTESALWDCPAASWEQHDCGHKEDAGVICS</sequence>
<dbReference type="PROSITE" id="PS50287">
    <property type="entry name" value="SRCR_2"/>
    <property type="match status" value="4"/>
</dbReference>
<feature type="disulfide bond" evidence="9">
    <location>
        <begin position="173"/>
        <end position="183"/>
    </location>
</feature>
<feature type="disulfide bond" evidence="9">
    <location>
        <begin position="129"/>
        <end position="193"/>
    </location>
</feature>
<dbReference type="EMBL" id="VXAJ01001119">
    <property type="protein sequence ID" value="NXK14911.1"/>
    <property type="molecule type" value="Genomic_DNA"/>
</dbReference>
<dbReference type="Gene3D" id="3.10.250.10">
    <property type="entry name" value="SRCR-like domain"/>
    <property type="match status" value="4"/>
</dbReference>
<accession>A0A7L0H3N3</accession>
<evidence type="ECO:0000256" key="7">
    <source>
        <dbReference type="ARBA" id="ARBA00023157"/>
    </source>
</evidence>
<dbReference type="FunFam" id="3.10.250.10:FF:000009">
    <property type="entry name" value="WC1"/>
    <property type="match status" value="1"/>
</dbReference>
<gene>
    <name evidence="11" type="primary">Dmbt1_2</name>
    <name evidence="11" type="ORF">HERCAC_R09374</name>
</gene>
<feature type="disulfide bond" evidence="9">
    <location>
        <begin position="395"/>
        <end position="405"/>
    </location>
</feature>
<evidence type="ECO:0000256" key="2">
    <source>
        <dbReference type="ARBA" id="ARBA00022692"/>
    </source>
</evidence>
<feature type="non-terminal residue" evidence="11">
    <location>
        <position position="1"/>
    </location>
</feature>
<dbReference type="FunFam" id="3.10.250.10:FF:000004">
    <property type="entry name" value="Scavenger receptor cysteine-rich type 1 protein M130"/>
    <property type="match status" value="1"/>
</dbReference>
<feature type="domain" description="SRCR" evidence="10">
    <location>
        <begin position="326"/>
        <end position="426"/>
    </location>
</feature>
<feature type="disulfide bond" evidence="9">
    <location>
        <begin position="38"/>
        <end position="99"/>
    </location>
</feature>
<evidence type="ECO:0000256" key="9">
    <source>
        <dbReference type="PROSITE-ProRule" id="PRU00196"/>
    </source>
</evidence>
<keyword evidence="5" id="KW-1133">Transmembrane helix</keyword>
<dbReference type="FunFam" id="3.10.250.10:FF:000001">
    <property type="entry name" value="Lysyl oxidase 4 isoform X1"/>
    <property type="match status" value="1"/>
</dbReference>
<dbReference type="PANTHER" id="PTHR47653:SF1">
    <property type="entry name" value="DELETED IN MALIGNANT BRAIN TUMORS 1 PROTEIN"/>
    <property type="match status" value="1"/>
</dbReference>
<evidence type="ECO:0000313" key="11">
    <source>
        <dbReference type="EMBL" id="NXK14911.1"/>
    </source>
</evidence>
<dbReference type="GO" id="GO:0016020">
    <property type="term" value="C:membrane"/>
    <property type="evidence" value="ECO:0007669"/>
    <property type="project" value="UniProtKB-SubCell"/>
</dbReference>
<evidence type="ECO:0000259" key="10">
    <source>
        <dbReference type="PROSITE" id="PS50287"/>
    </source>
</evidence>
<evidence type="ECO:0000256" key="1">
    <source>
        <dbReference type="ARBA" id="ARBA00004167"/>
    </source>
</evidence>
<dbReference type="InterPro" id="IPR053243">
    <property type="entry name" value="SJ_maturation_regulator"/>
</dbReference>
<feature type="disulfide bond" evidence="9">
    <location>
        <begin position="25"/>
        <end position="89"/>
    </location>
</feature>
<feature type="disulfide bond" evidence="9">
    <location>
        <begin position="142"/>
        <end position="203"/>
    </location>
</feature>
<evidence type="ECO:0000256" key="6">
    <source>
        <dbReference type="ARBA" id="ARBA00023136"/>
    </source>
</evidence>
<feature type="non-terminal residue" evidence="11">
    <location>
        <position position="426"/>
    </location>
</feature>
<dbReference type="InterPro" id="IPR001190">
    <property type="entry name" value="SRCR"/>
</dbReference>
<evidence type="ECO:0000256" key="5">
    <source>
        <dbReference type="ARBA" id="ARBA00022989"/>
    </source>
</evidence>
<dbReference type="PANTHER" id="PTHR47653">
    <property type="entry name" value="PROTEIN BARK BEETLE"/>
    <property type="match status" value="1"/>
</dbReference>
<comment type="subcellular location">
    <subcellularLocation>
        <location evidence="1">Membrane</location>
        <topology evidence="1">Single-pass membrane protein</topology>
    </subcellularLocation>
</comment>
<dbReference type="AlphaFoldDB" id="A0A7L0H3N3"/>